<keyword evidence="4" id="KW-0255">Endonuclease</keyword>
<dbReference type="EC" id="3.1.26.5" evidence="8"/>
<evidence type="ECO:0000256" key="5">
    <source>
        <dbReference type="ARBA" id="ARBA00022801"/>
    </source>
</evidence>
<evidence type="ECO:0000256" key="6">
    <source>
        <dbReference type="ARBA" id="ARBA00022884"/>
    </source>
</evidence>
<dbReference type="GO" id="GO:0000049">
    <property type="term" value="F:tRNA binding"/>
    <property type="evidence" value="ECO:0007669"/>
    <property type="project" value="InterPro"/>
</dbReference>
<evidence type="ECO:0000256" key="3">
    <source>
        <dbReference type="ARBA" id="ARBA00022722"/>
    </source>
</evidence>
<evidence type="ECO:0000256" key="7">
    <source>
        <dbReference type="SAM" id="Phobius"/>
    </source>
</evidence>
<organism evidence="8">
    <name type="scientific">termite gut metagenome</name>
    <dbReference type="NCBI Taxonomy" id="433724"/>
    <lineage>
        <taxon>unclassified sequences</taxon>
        <taxon>metagenomes</taxon>
        <taxon>organismal metagenomes</taxon>
    </lineage>
</organism>
<dbReference type="InterPro" id="IPR014721">
    <property type="entry name" value="Ribsml_uS5_D2-typ_fold_subgr"/>
</dbReference>
<feature type="transmembrane region" description="Helical" evidence="7">
    <location>
        <begin position="29"/>
        <end position="52"/>
    </location>
</feature>
<dbReference type="GO" id="GO:0008033">
    <property type="term" value="P:tRNA processing"/>
    <property type="evidence" value="ECO:0007669"/>
    <property type="project" value="UniProtKB-KW"/>
</dbReference>
<evidence type="ECO:0000256" key="2">
    <source>
        <dbReference type="ARBA" id="ARBA00022694"/>
    </source>
</evidence>
<comment type="caution">
    <text evidence="8">The sequence shown here is derived from an EMBL/GenBank/DDBJ whole genome shotgun (WGS) entry which is preliminary data.</text>
</comment>
<dbReference type="InterPro" id="IPR020539">
    <property type="entry name" value="RNase_P_CS"/>
</dbReference>
<sequence length="133" mass="15545">MNKNTFGKAERLNKKHIIETMFAGKAKSFAIFPLRVLFIPLDSLAVPATILISVSRKRFKRAVERNRVKRQIRETYRKNKYKLLCALEEKEQKIAIAFIYLDNKLIPSAEMEKKMKSSLTRCIDILIKEENTI</sequence>
<gene>
    <name evidence="8" type="ORF">EZS27_008630</name>
</gene>
<keyword evidence="6" id="KW-0694">RNA-binding</keyword>
<comment type="function">
    <text evidence="1">RNaseP catalyzes the removal of the 5'-leader sequence from pre-tRNA to produce the mature 5'-terminus. It can also cleave other RNA substrates such as 4.5S RNA. The protein component plays an auxiliary but essential role in vivo by binding to the 5'-leader sequence and broadening the substrate specificity of the ribozyme.</text>
</comment>
<dbReference type="SUPFAM" id="SSF54211">
    <property type="entry name" value="Ribosomal protein S5 domain 2-like"/>
    <property type="match status" value="1"/>
</dbReference>
<keyword evidence="2" id="KW-0819">tRNA processing</keyword>
<keyword evidence="7" id="KW-0472">Membrane</keyword>
<dbReference type="HAMAP" id="MF_00227">
    <property type="entry name" value="RNase_P"/>
    <property type="match status" value="1"/>
</dbReference>
<protein>
    <submittedName>
        <fullName evidence="8">Ribonuclease P protein component</fullName>
        <ecNumber evidence="8">3.1.26.5</ecNumber>
    </submittedName>
</protein>
<keyword evidence="5 8" id="KW-0378">Hydrolase</keyword>
<evidence type="ECO:0000313" key="8">
    <source>
        <dbReference type="EMBL" id="KAA6343719.1"/>
    </source>
</evidence>
<name>A0A5J4SC45_9ZZZZ</name>
<evidence type="ECO:0000256" key="4">
    <source>
        <dbReference type="ARBA" id="ARBA00022759"/>
    </source>
</evidence>
<keyword evidence="7" id="KW-1133">Transmembrane helix</keyword>
<dbReference type="NCBIfam" id="TIGR00188">
    <property type="entry name" value="rnpA"/>
    <property type="match status" value="1"/>
</dbReference>
<keyword evidence="3" id="KW-0540">Nuclease</keyword>
<dbReference type="EMBL" id="SNRY01000255">
    <property type="protein sequence ID" value="KAA6343719.1"/>
    <property type="molecule type" value="Genomic_DNA"/>
</dbReference>
<evidence type="ECO:0000256" key="1">
    <source>
        <dbReference type="ARBA" id="ARBA00002663"/>
    </source>
</evidence>
<dbReference type="InterPro" id="IPR000100">
    <property type="entry name" value="RNase_P"/>
</dbReference>
<dbReference type="InterPro" id="IPR020568">
    <property type="entry name" value="Ribosomal_Su5_D2-typ_SF"/>
</dbReference>
<dbReference type="AlphaFoldDB" id="A0A5J4SC45"/>
<dbReference type="PROSITE" id="PS00648">
    <property type="entry name" value="RIBONUCLEASE_P"/>
    <property type="match status" value="1"/>
</dbReference>
<keyword evidence="7" id="KW-0812">Transmembrane</keyword>
<accession>A0A5J4SC45</accession>
<reference evidence="8" key="1">
    <citation type="submission" date="2019-03" db="EMBL/GenBank/DDBJ databases">
        <title>Single cell metagenomics reveals metabolic interactions within the superorganism composed of flagellate Streblomastix strix and complex community of Bacteroidetes bacteria on its surface.</title>
        <authorList>
            <person name="Treitli S.C."/>
            <person name="Kolisko M."/>
            <person name="Husnik F."/>
            <person name="Keeling P."/>
            <person name="Hampl V."/>
        </authorList>
    </citation>
    <scope>NUCLEOTIDE SEQUENCE</scope>
    <source>
        <strain evidence="8">STM</strain>
    </source>
</reference>
<dbReference type="GO" id="GO:0004526">
    <property type="term" value="F:ribonuclease P activity"/>
    <property type="evidence" value="ECO:0007669"/>
    <property type="project" value="UniProtKB-EC"/>
</dbReference>
<proteinExistence type="inferred from homology"/>
<dbReference type="Gene3D" id="3.30.230.10">
    <property type="match status" value="1"/>
</dbReference>
<dbReference type="Pfam" id="PF00825">
    <property type="entry name" value="Ribonuclease_P"/>
    <property type="match status" value="1"/>
</dbReference>